<keyword evidence="2" id="KW-1185">Reference proteome</keyword>
<dbReference type="AlphaFoldDB" id="V4BC68"/>
<sequence>MSELQKLKSSGLVSKFLQGNSDRSRHDQKIKQVALTVDLQNGLVEEELEDIEVTEPKPREKDVAPQFIIKPRRQLVDEESYDAFSEKAKPVKVAQPILVKPLEDQTVTAGDRDVKLTCSAS</sequence>
<protein>
    <submittedName>
        <fullName evidence="1">Uncharacterized protein</fullName>
    </submittedName>
</protein>
<proteinExistence type="predicted"/>
<dbReference type="EMBL" id="KB199909">
    <property type="protein sequence ID" value="ESP03702.1"/>
    <property type="molecule type" value="Genomic_DNA"/>
</dbReference>
<dbReference type="RefSeq" id="XP_009045611.1">
    <property type="nucleotide sequence ID" value="XM_009047363.1"/>
</dbReference>
<accession>V4BC68</accession>
<organism evidence="1 2">
    <name type="scientific">Lottia gigantea</name>
    <name type="common">Giant owl limpet</name>
    <dbReference type="NCBI Taxonomy" id="225164"/>
    <lineage>
        <taxon>Eukaryota</taxon>
        <taxon>Metazoa</taxon>
        <taxon>Spiralia</taxon>
        <taxon>Lophotrochozoa</taxon>
        <taxon>Mollusca</taxon>
        <taxon>Gastropoda</taxon>
        <taxon>Patellogastropoda</taxon>
        <taxon>Lottioidea</taxon>
        <taxon>Lottiidae</taxon>
        <taxon>Lottia</taxon>
    </lineage>
</organism>
<dbReference type="HOGENOM" id="CLU_2043910_0_0_1"/>
<dbReference type="Proteomes" id="UP000030746">
    <property type="component" value="Unassembled WGS sequence"/>
</dbReference>
<reference evidence="1 2" key="1">
    <citation type="journal article" date="2013" name="Nature">
        <title>Insights into bilaterian evolution from three spiralian genomes.</title>
        <authorList>
            <person name="Simakov O."/>
            <person name="Marletaz F."/>
            <person name="Cho S.J."/>
            <person name="Edsinger-Gonzales E."/>
            <person name="Havlak P."/>
            <person name="Hellsten U."/>
            <person name="Kuo D.H."/>
            <person name="Larsson T."/>
            <person name="Lv J."/>
            <person name="Arendt D."/>
            <person name="Savage R."/>
            <person name="Osoegawa K."/>
            <person name="de Jong P."/>
            <person name="Grimwood J."/>
            <person name="Chapman J.A."/>
            <person name="Shapiro H."/>
            <person name="Aerts A."/>
            <person name="Otillar R.P."/>
            <person name="Terry A.Y."/>
            <person name="Boore J.L."/>
            <person name="Grigoriev I.V."/>
            <person name="Lindberg D.R."/>
            <person name="Seaver E.C."/>
            <person name="Weisblat D.A."/>
            <person name="Putnam N.H."/>
            <person name="Rokhsar D.S."/>
        </authorList>
    </citation>
    <scope>NUCLEOTIDE SEQUENCE [LARGE SCALE GENOMIC DNA]</scope>
</reference>
<dbReference type="GeneID" id="20243723"/>
<evidence type="ECO:0000313" key="2">
    <source>
        <dbReference type="Proteomes" id="UP000030746"/>
    </source>
</evidence>
<dbReference type="KEGG" id="lgi:LOTGIDRAFT_176368"/>
<evidence type="ECO:0000313" key="1">
    <source>
        <dbReference type="EMBL" id="ESP03702.1"/>
    </source>
</evidence>
<name>V4BC68_LOTGI</name>
<dbReference type="CTD" id="20243723"/>
<gene>
    <name evidence="1" type="ORF">LOTGIDRAFT_176368</name>
</gene>
<feature type="non-terminal residue" evidence="1">
    <location>
        <position position="121"/>
    </location>
</feature>